<name>A6JES2_RAT</name>
<proteinExistence type="predicted"/>
<feature type="compositionally biased region" description="Low complexity" evidence="1">
    <location>
        <begin position="7"/>
        <end position="21"/>
    </location>
</feature>
<evidence type="ECO:0000313" key="3">
    <source>
        <dbReference type="Proteomes" id="UP000234681"/>
    </source>
</evidence>
<gene>
    <name evidence="2" type="primary">Glrx5_predicted</name>
    <name evidence="2" type="ORF">rCG_20833</name>
</gene>
<evidence type="ECO:0000256" key="1">
    <source>
        <dbReference type="SAM" id="MobiDB-lite"/>
    </source>
</evidence>
<accession>A6JES2</accession>
<sequence>MRRTKTPSEGPGSSPGGQSALPVVRARKASLRGGVLLLWRLHWVSWPASGQGAFTLVFGSESPLVNSPPLHCKSTS</sequence>
<dbReference type="AlphaFoldDB" id="A6JES2"/>
<reference evidence="3" key="1">
    <citation type="submission" date="2005-09" db="EMBL/GenBank/DDBJ databases">
        <authorList>
            <person name="Mural R.J."/>
            <person name="Li P.W."/>
            <person name="Adams M.D."/>
            <person name="Amanatides P.G."/>
            <person name="Baden-Tillson H."/>
            <person name="Barnstead M."/>
            <person name="Chin S.H."/>
            <person name="Dew I."/>
            <person name="Evans C.A."/>
            <person name="Ferriera S."/>
            <person name="Flanigan M."/>
            <person name="Fosler C."/>
            <person name="Glodek A."/>
            <person name="Gu Z."/>
            <person name="Holt R.A."/>
            <person name="Jennings D."/>
            <person name="Kraft C.L."/>
            <person name="Lu F."/>
            <person name="Nguyen T."/>
            <person name="Nusskern D.R."/>
            <person name="Pfannkoch C.M."/>
            <person name="Sitter C."/>
            <person name="Sutton G.G."/>
            <person name="Venter J.C."/>
            <person name="Wang Z."/>
            <person name="Woodage T."/>
            <person name="Zheng X.H."/>
            <person name="Zhong F."/>
        </authorList>
    </citation>
    <scope>NUCLEOTIDE SEQUENCE [LARGE SCALE GENOMIC DNA]</scope>
    <source>
        <strain>BN</strain>
        <strain evidence="3">Sprague-Dawley</strain>
    </source>
</reference>
<feature type="region of interest" description="Disordered" evidence="1">
    <location>
        <begin position="1"/>
        <end position="21"/>
    </location>
</feature>
<evidence type="ECO:0000313" key="2">
    <source>
        <dbReference type="EMBL" id="EDL81815.1"/>
    </source>
</evidence>
<protein>
    <submittedName>
        <fullName evidence="2">Glutaredoxin 5 homolog (S. cerevisiae) (Predicted), isoform CRA_a</fullName>
    </submittedName>
</protein>
<dbReference type="EMBL" id="CH473982">
    <property type="protein sequence ID" value="EDL81815.1"/>
    <property type="molecule type" value="Genomic_DNA"/>
</dbReference>
<organism evidence="2 3">
    <name type="scientific">Rattus norvegicus</name>
    <name type="common">Rat</name>
    <dbReference type="NCBI Taxonomy" id="10116"/>
    <lineage>
        <taxon>Eukaryota</taxon>
        <taxon>Metazoa</taxon>
        <taxon>Chordata</taxon>
        <taxon>Craniata</taxon>
        <taxon>Vertebrata</taxon>
        <taxon>Euteleostomi</taxon>
        <taxon>Mammalia</taxon>
        <taxon>Eutheria</taxon>
        <taxon>Euarchontoglires</taxon>
        <taxon>Glires</taxon>
        <taxon>Rodentia</taxon>
        <taxon>Myomorpha</taxon>
        <taxon>Muroidea</taxon>
        <taxon>Muridae</taxon>
        <taxon>Murinae</taxon>
        <taxon>Rattus</taxon>
    </lineage>
</organism>
<dbReference type="Proteomes" id="UP000234681">
    <property type="component" value="Chromosome 6"/>
</dbReference>